<evidence type="ECO:0008006" key="3">
    <source>
        <dbReference type="Google" id="ProtNLM"/>
    </source>
</evidence>
<name>A0ABW6A4A0_9BACT</name>
<dbReference type="RefSeq" id="WP_386095478.1">
    <property type="nucleotide sequence ID" value="NZ_JBHUOZ010000001.1"/>
</dbReference>
<dbReference type="Proteomes" id="UP001597511">
    <property type="component" value="Unassembled WGS sequence"/>
</dbReference>
<sequence>MPDSNLKSPYRATEPLTFWSYINAIEKEVVQEYDGTIVGTNTYTYSYVANANGYPTSSQQTSNGTLSSTTTYEYIIK</sequence>
<organism evidence="1 2">
    <name type="scientific">Terrimonas rubra</name>
    <dbReference type="NCBI Taxonomy" id="1035890"/>
    <lineage>
        <taxon>Bacteria</taxon>
        <taxon>Pseudomonadati</taxon>
        <taxon>Bacteroidota</taxon>
        <taxon>Chitinophagia</taxon>
        <taxon>Chitinophagales</taxon>
        <taxon>Chitinophagaceae</taxon>
        <taxon>Terrimonas</taxon>
    </lineage>
</organism>
<accession>A0ABW6A4A0</accession>
<comment type="caution">
    <text evidence="1">The sequence shown here is derived from an EMBL/GenBank/DDBJ whole genome shotgun (WGS) entry which is preliminary data.</text>
</comment>
<evidence type="ECO:0000313" key="2">
    <source>
        <dbReference type="Proteomes" id="UP001597511"/>
    </source>
</evidence>
<reference evidence="2" key="1">
    <citation type="journal article" date="2019" name="Int. J. Syst. Evol. Microbiol.">
        <title>The Global Catalogue of Microorganisms (GCM) 10K type strain sequencing project: providing services to taxonomists for standard genome sequencing and annotation.</title>
        <authorList>
            <consortium name="The Broad Institute Genomics Platform"/>
            <consortium name="The Broad Institute Genome Sequencing Center for Infectious Disease"/>
            <person name="Wu L."/>
            <person name="Ma J."/>
        </authorList>
    </citation>
    <scope>NUCLEOTIDE SEQUENCE [LARGE SCALE GENOMIC DNA]</scope>
    <source>
        <strain evidence="2">KCTC 23299</strain>
    </source>
</reference>
<gene>
    <name evidence="1" type="ORF">ACFS6H_04060</name>
</gene>
<dbReference type="EMBL" id="JBHUOZ010000001">
    <property type="protein sequence ID" value="MFD2918872.1"/>
    <property type="molecule type" value="Genomic_DNA"/>
</dbReference>
<proteinExistence type="predicted"/>
<evidence type="ECO:0000313" key="1">
    <source>
        <dbReference type="EMBL" id="MFD2918872.1"/>
    </source>
</evidence>
<keyword evidence="2" id="KW-1185">Reference proteome</keyword>
<protein>
    <recommendedName>
        <fullName evidence="3">YD repeat-containing protein</fullName>
    </recommendedName>
</protein>